<evidence type="ECO:0000313" key="4">
    <source>
        <dbReference type="Proteomes" id="UP001049176"/>
    </source>
</evidence>
<evidence type="ECO:0000259" key="2">
    <source>
        <dbReference type="PROSITE" id="PS50097"/>
    </source>
</evidence>
<feature type="compositionally biased region" description="Low complexity" evidence="1">
    <location>
        <begin position="536"/>
        <end position="584"/>
    </location>
</feature>
<dbReference type="KEGG" id="more:E1B28_004125"/>
<dbReference type="CDD" id="cd18186">
    <property type="entry name" value="BTB_POZ_ZBTB_KLHL-like"/>
    <property type="match status" value="1"/>
</dbReference>
<comment type="caution">
    <text evidence="3">The sequence shown here is derived from an EMBL/GenBank/DDBJ whole genome shotgun (WGS) entry which is preliminary data.</text>
</comment>
<dbReference type="OrthoDB" id="288590at2759"/>
<dbReference type="Pfam" id="PF00651">
    <property type="entry name" value="BTB"/>
    <property type="match status" value="1"/>
</dbReference>
<dbReference type="InterPro" id="IPR000210">
    <property type="entry name" value="BTB/POZ_dom"/>
</dbReference>
<feature type="compositionally biased region" description="Polar residues" evidence="1">
    <location>
        <begin position="604"/>
        <end position="632"/>
    </location>
</feature>
<sequence>MSDANHHQWQPHPPPCISSPFASSSPPERTLPLARPDWPLPLRTHSSQSSHLQRSTSSASATSSSANWDLARARNSGSVGGIPGGSPVSSGSNMSSFLSRSTSSRMSWQSNQTLRNNAGSSYSTANEDTMHWSFMGFEWVVRDVHKLRDFVEGPDALLLSKSEDENIGGNAGHGNTGIGGEPAESAAVADEFEVLKQSPIIVDNKFQVEIARTSQVPGTTNPNTLSLYIACLTLDTSYADYEVSASMMTAVRCQDDRGGRRGARPDWVWENWQSDWVFREGNEVWSCSLPPLSALMEGNSRIRDTDSLVICVQIHCPVGPFFPSHPSAYYVPKDLLDGLEASLDNPNTGDVRFVCLERYTPDDLPPTPTNVSSPASHRSASAMSSYSHSSQMTARKRIIYAHSDILIRRSDYFATMLSSSFSENQAHVPGERKIYNIVVEEADFETIYWLLKYCYANWLLFKEVDDPRAAVDGVGAGWSAHWLHARGGEWSWKTFGKGISEDGDTRSAVSGEGGQNLPPPTPTSLQSGAPIPAVPGTNSIAGGTTSGASTTSRVSTKTVTSPPRPSNSNTTTTGGTTSSGNPRRVAGGPTTAATLPIVVPGSGSVRSKQTPSSVAIPRHTSNYTQGPSSSTHYPPISPRTGRMQVSNGPGASMISSPDPHQHPTPPPPPASALSVYQVAHRYTMPALANLALEHMISTITPQTSFALLLASLAWDELHGMVEDYVVEKWDEVSVSGEFERCCNEVAAGEWGPEGGKTLMALFRRLKSPT</sequence>
<feature type="compositionally biased region" description="Polar residues" evidence="1">
    <location>
        <begin position="643"/>
        <end position="655"/>
    </location>
</feature>
<dbReference type="AlphaFoldDB" id="A0A9P7UXX7"/>
<feature type="domain" description="BTB" evidence="2">
    <location>
        <begin position="388"/>
        <end position="463"/>
    </location>
</feature>
<evidence type="ECO:0000313" key="3">
    <source>
        <dbReference type="EMBL" id="KAG7096711.1"/>
    </source>
</evidence>
<organism evidence="3 4">
    <name type="scientific">Marasmius oreades</name>
    <name type="common">fairy-ring Marasmius</name>
    <dbReference type="NCBI Taxonomy" id="181124"/>
    <lineage>
        <taxon>Eukaryota</taxon>
        <taxon>Fungi</taxon>
        <taxon>Dikarya</taxon>
        <taxon>Basidiomycota</taxon>
        <taxon>Agaricomycotina</taxon>
        <taxon>Agaricomycetes</taxon>
        <taxon>Agaricomycetidae</taxon>
        <taxon>Agaricales</taxon>
        <taxon>Marasmiineae</taxon>
        <taxon>Marasmiaceae</taxon>
        <taxon>Marasmius</taxon>
    </lineage>
</organism>
<feature type="region of interest" description="Disordered" evidence="1">
    <location>
        <begin position="1"/>
        <end position="102"/>
    </location>
</feature>
<proteinExistence type="predicted"/>
<accession>A0A9P7UXX7</accession>
<dbReference type="RefSeq" id="XP_043013181.1">
    <property type="nucleotide sequence ID" value="XM_043148582.1"/>
</dbReference>
<dbReference type="SUPFAM" id="SSF54695">
    <property type="entry name" value="POZ domain"/>
    <property type="match status" value="1"/>
</dbReference>
<evidence type="ECO:0000256" key="1">
    <source>
        <dbReference type="SAM" id="MobiDB-lite"/>
    </source>
</evidence>
<dbReference type="GeneID" id="66073201"/>
<dbReference type="PANTHER" id="PTHR24413">
    <property type="entry name" value="SPECKLE-TYPE POZ PROTEIN"/>
    <property type="match status" value="1"/>
</dbReference>
<protein>
    <recommendedName>
        <fullName evidence="2">BTB domain-containing protein</fullName>
    </recommendedName>
</protein>
<feature type="compositionally biased region" description="Low complexity" evidence="1">
    <location>
        <begin position="85"/>
        <end position="102"/>
    </location>
</feature>
<reference evidence="3" key="1">
    <citation type="journal article" date="2021" name="Genome Biol. Evol.">
        <title>The assembled and annotated genome of the fairy-ring fungus Marasmius oreades.</title>
        <authorList>
            <person name="Hiltunen M."/>
            <person name="Ament-Velasquez S.L."/>
            <person name="Johannesson H."/>
        </authorList>
    </citation>
    <scope>NUCLEOTIDE SEQUENCE</scope>
    <source>
        <strain evidence="3">03SP1</strain>
    </source>
</reference>
<dbReference type="EMBL" id="CM032182">
    <property type="protein sequence ID" value="KAG7096711.1"/>
    <property type="molecule type" value="Genomic_DNA"/>
</dbReference>
<dbReference type="InterPro" id="IPR011333">
    <property type="entry name" value="SKP1/BTB/POZ_sf"/>
</dbReference>
<name>A0A9P7UXX7_9AGAR</name>
<gene>
    <name evidence="3" type="ORF">E1B28_004125</name>
</gene>
<dbReference type="Gene3D" id="3.30.710.10">
    <property type="entry name" value="Potassium Channel Kv1.1, Chain A"/>
    <property type="match status" value="1"/>
</dbReference>
<dbReference type="Proteomes" id="UP001049176">
    <property type="component" value="Chromosome 2"/>
</dbReference>
<feature type="region of interest" description="Disordered" evidence="1">
    <location>
        <begin position="494"/>
        <end position="671"/>
    </location>
</feature>
<dbReference type="PROSITE" id="PS50097">
    <property type="entry name" value="BTB"/>
    <property type="match status" value="1"/>
</dbReference>
<feature type="compositionally biased region" description="Low complexity" evidence="1">
    <location>
        <begin position="42"/>
        <end position="66"/>
    </location>
</feature>
<keyword evidence="4" id="KW-1185">Reference proteome</keyword>